<keyword evidence="2" id="KW-1185">Reference proteome</keyword>
<sequence length="212" mass="22391">MTVGFSISVPDTWFEVDLNPLTRRASIDALVRERTRGVPELAANRAAISRLLRNAASDAAAGGALFCGVMTEAVEGAGLSASVAISLLFAPNSDRITGVTGVTPSAIMSTLSEKVARSQDDTWTTVALVDLPHVGQAARSYGVEDISLPDQAGWIRTTMMQTFVPIPRSDRVALVSCSSPNLVLVDALHDLFDAVTSTFRFVPDGGEFAAPL</sequence>
<proteinExistence type="predicted"/>
<dbReference type="AlphaFoldDB" id="A0A1C3NSU0"/>
<name>A0A1C3NSU0_9ACTN</name>
<protein>
    <submittedName>
        <fullName evidence="1">Uncharacterized protein</fullName>
    </submittedName>
</protein>
<accession>A0A1C3NSU0</accession>
<evidence type="ECO:0000313" key="1">
    <source>
        <dbReference type="EMBL" id="SBW17172.1"/>
    </source>
</evidence>
<organism evidence="1 2">
    <name type="scientific">Candidatus Protofrankia californiensis</name>
    <dbReference type="NCBI Taxonomy" id="1839754"/>
    <lineage>
        <taxon>Bacteria</taxon>
        <taxon>Bacillati</taxon>
        <taxon>Actinomycetota</taxon>
        <taxon>Actinomycetes</taxon>
        <taxon>Frankiales</taxon>
        <taxon>Frankiaceae</taxon>
        <taxon>Protofrankia</taxon>
    </lineage>
</organism>
<dbReference type="EMBL" id="FLUV01000034">
    <property type="protein sequence ID" value="SBW17172.1"/>
    <property type="molecule type" value="Genomic_DNA"/>
</dbReference>
<reference evidence="2" key="1">
    <citation type="submission" date="2016-02" db="EMBL/GenBank/DDBJ databases">
        <authorList>
            <person name="Wibberg D."/>
        </authorList>
    </citation>
    <scope>NUCLEOTIDE SEQUENCE [LARGE SCALE GENOMIC DNA]</scope>
</reference>
<evidence type="ECO:0000313" key="2">
    <source>
        <dbReference type="Proteomes" id="UP000199013"/>
    </source>
</evidence>
<gene>
    <name evidence="1" type="ORF">FDG2_0089</name>
</gene>
<dbReference type="Proteomes" id="UP000199013">
    <property type="component" value="Unassembled WGS sequence"/>
</dbReference>